<organism evidence="1 2">
    <name type="scientific">Cetraspora pellucida</name>
    <dbReference type="NCBI Taxonomy" id="1433469"/>
    <lineage>
        <taxon>Eukaryota</taxon>
        <taxon>Fungi</taxon>
        <taxon>Fungi incertae sedis</taxon>
        <taxon>Mucoromycota</taxon>
        <taxon>Glomeromycotina</taxon>
        <taxon>Glomeromycetes</taxon>
        <taxon>Diversisporales</taxon>
        <taxon>Gigasporaceae</taxon>
        <taxon>Cetraspora</taxon>
    </lineage>
</organism>
<reference evidence="1" key="1">
    <citation type="submission" date="2021-06" db="EMBL/GenBank/DDBJ databases">
        <authorList>
            <person name="Kallberg Y."/>
            <person name="Tangrot J."/>
            <person name="Rosling A."/>
        </authorList>
    </citation>
    <scope>NUCLEOTIDE SEQUENCE</scope>
    <source>
        <strain evidence="1">28 12/20/2015</strain>
    </source>
</reference>
<name>A0ACA9RE52_9GLOM</name>
<keyword evidence="2" id="KW-1185">Reference proteome</keyword>
<feature type="non-terminal residue" evidence="1">
    <location>
        <position position="71"/>
    </location>
</feature>
<accession>A0ACA9RE52</accession>
<proteinExistence type="predicted"/>
<feature type="non-terminal residue" evidence="1">
    <location>
        <position position="1"/>
    </location>
</feature>
<protein>
    <submittedName>
        <fullName evidence="1">16216_t:CDS:1</fullName>
    </submittedName>
</protein>
<evidence type="ECO:0000313" key="1">
    <source>
        <dbReference type="EMBL" id="CAG8788546.1"/>
    </source>
</evidence>
<evidence type="ECO:0000313" key="2">
    <source>
        <dbReference type="Proteomes" id="UP000789366"/>
    </source>
</evidence>
<comment type="caution">
    <text evidence="1">The sequence shown here is derived from an EMBL/GenBank/DDBJ whole genome shotgun (WGS) entry which is preliminary data.</text>
</comment>
<dbReference type="EMBL" id="CAJVPW010066816">
    <property type="protein sequence ID" value="CAG8788546.1"/>
    <property type="molecule type" value="Genomic_DNA"/>
</dbReference>
<sequence>KYTSYIHKYPPEAFVLNGKVNKTCATCLTNKAKTKANKKTILDHNQIIKTISLNDLNEYVIELMDSLENNI</sequence>
<gene>
    <name evidence="1" type="ORF">SPELUC_LOCUS17018</name>
</gene>
<dbReference type="Proteomes" id="UP000789366">
    <property type="component" value="Unassembled WGS sequence"/>
</dbReference>